<evidence type="ECO:0000256" key="1">
    <source>
        <dbReference type="ARBA" id="ARBA00022468"/>
    </source>
</evidence>
<evidence type="ECO:0000259" key="4">
    <source>
        <dbReference type="Pfam" id="PF07834"/>
    </source>
</evidence>
<reference evidence="5" key="5">
    <citation type="submission" date="2025-09" db="UniProtKB">
        <authorList>
            <consortium name="Ensembl"/>
        </authorList>
    </citation>
    <scope>IDENTIFICATION</scope>
</reference>
<proteinExistence type="predicted"/>
<sequence length="521" mass="56739">MASEDISQLADSLAKTQVGGGELSFKGWGKKLNTAEAAAEIIKQIEEFEGLQALRLEGNTIGVEAAQAIAKCLANKKDLENCHWSDMFTGRLRSEIPPALISLGDAVKNAGAQLKLLDLSDNAFGPDGVSSFETLLKSQACYSLRELRLNNCGMGTGGGKILAAALSECHSKSRALGRPLALKVFIAGRNRLENEGAIALADAFKSIGTLEEVHMPQNGINHEGITALAKAFTDNRRLRVINLNDNTFSEEGAIAMAETLRTLQNIEYINFGDCLVRSKGAQAIAEAVESGLCKLKVRMKSSLRLSSCWMGGAICFLLSACRRNRGYCVTLSKDVAYVGRGRREPVSSFCLCLRAPSVTLVVKFRTCITIPVNPQLDASIFMASPSADKLRNLGPKGIQLIVQQVIVVVVILVPKTSLIVRFPSVPIVDALLQKAFNSSDFQHDIFITALLVYMGLLKSEEKIKAIGNLMEPLMVLNHVVQQTYFPRNLFPILLAFLEKPSHVFENCISAQRCLLQTIQEL</sequence>
<dbReference type="GO" id="GO:0005829">
    <property type="term" value="C:cytosol"/>
    <property type="evidence" value="ECO:0007669"/>
    <property type="project" value="TreeGrafter"/>
</dbReference>
<accession>A0A4W3H4L0</accession>
<dbReference type="GO" id="GO:0005096">
    <property type="term" value="F:GTPase activator activity"/>
    <property type="evidence" value="ECO:0007669"/>
    <property type="project" value="UniProtKB-KW"/>
</dbReference>
<evidence type="ECO:0000256" key="2">
    <source>
        <dbReference type="ARBA" id="ARBA00022614"/>
    </source>
</evidence>
<name>A0A4W3H4L0_CALMI</name>
<dbReference type="Proteomes" id="UP000314986">
    <property type="component" value="Unassembled WGS sequence"/>
</dbReference>
<dbReference type="InterPro" id="IPR027038">
    <property type="entry name" value="RanGap"/>
</dbReference>
<reference evidence="6" key="1">
    <citation type="journal article" date="2006" name="Science">
        <title>Ancient noncoding elements conserved in the human genome.</title>
        <authorList>
            <person name="Venkatesh B."/>
            <person name="Kirkness E.F."/>
            <person name="Loh Y.H."/>
            <person name="Halpern A.L."/>
            <person name="Lee A.P."/>
            <person name="Johnson J."/>
            <person name="Dandona N."/>
            <person name="Viswanathan L.D."/>
            <person name="Tay A."/>
            <person name="Venter J.C."/>
            <person name="Strausberg R.L."/>
            <person name="Brenner S."/>
        </authorList>
    </citation>
    <scope>NUCLEOTIDE SEQUENCE [LARGE SCALE GENOMIC DNA]</scope>
</reference>
<dbReference type="STRING" id="7868.ENSCMIP00000010646"/>
<dbReference type="GO" id="GO:0005634">
    <property type="term" value="C:nucleus"/>
    <property type="evidence" value="ECO:0007669"/>
    <property type="project" value="TreeGrafter"/>
</dbReference>
<keyword evidence="2" id="KW-0433">Leucine-rich repeat</keyword>
<evidence type="ECO:0000313" key="6">
    <source>
        <dbReference type="Proteomes" id="UP000314986"/>
    </source>
</evidence>
<dbReference type="GO" id="GO:0007165">
    <property type="term" value="P:signal transduction"/>
    <property type="evidence" value="ECO:0007669"/>
    <property type="project" value="InterPro"/>
</dbReference>
<dbReference type="SUPFAM" id="SSF69099">
    <property type="entry name" value="Ran-GTPase activating protein 1 (RanGAP1), C-terminal domain"/>
    <property type="match status" value="1"/>
</dbReference>
<dbReference type="InParanoid" id="A0A4W3H4L0"/>
<dbReference type="Pfam" id="PF13516">
    <property type="entry name" value="LRR_6"/>
    <property type="match status" value="3"/>
</dbReference>
<dbReference type="GO" id="GO:0006913">
    <property type="term" value="P:nucleocytoplasmic transport"/>
    <property type="evidence" value="ECO:0007669"/>
    <property type="project" value="TreeGrafter"/>
</dbReference>
<dbReference type="Gene3D" id="3.80.10.10">
    <property type="entry name" value="Ribonuclease Inhibitor"/>
    <property type="match status" value="1"/>
</dbReference>
<evidence type="ECO:0000256" key="3">
    <source>
        <dbReference type="ARBA" id="ARBA00022737"/>
    </source>
</evidence>
<dbReference type="InterPro" id="IPR036720">
    <property type="entry name" value="RanGAP1_C_sf"/>
</dbReference>
<reference evidence="5" key="4">
    <citation type="submission" date="2025-08" db="UniProtKB">
        <authorList>
            <consortium name="Ensembl"/>
        </authorList>
    </citation>
    <scope>IDENTIFICATION</scope>
</reference>
<keyword evidence="3" id="KW-0677">Repeat</keyword>
<keyword evidence="1" id="KW-0343">GTPase activation</keyword>
<feature type="domain" description="Ran-GTPase activating protein 1 C-terminal" evidence="4">
    <location>
        <begin position="374"/>
        <end position="519"/>
    </location>
</feature>
<reference evidence="6" key="3">
    <citation type="journal article" date="2014" name="Nature">
        <title>Elephant shark genome provides unique insights into gnathostome evolution.</title>
        <authorList>
            <consortium name="International Elephant Shark Genome Sequencing Consortium"/>
            <person name="Venkatesh B."/>
            <person name="Lee A.P."/>
            <person name="Ravi V."/>
            <person name="Maurya A.K."/>
            <person name="Lian M.M."/>
            <person name="Swann J.B."/>
            <person name="Ohta Y."/>
            <person name="Flajnik M.F."/>
            <person name="Sutoh Y."/>
            <person name="Kasahara M."/>
            <person name="Hoon S."/>
            <person name="Gangu V."/>
            <person name="Roy S.W."/>
            <person name="Irimia M."/>
            <person name="Korzh V."/>
            <person name="Kondrychyn I."/>
            <person name="Lim Z.W."/>
            <person name="Tay B.H."/>
            <person name="Tohari S."/>
            <person name="Kong K.W."/>
            <person name="Ho S."/>
            <person name="Lorente-Galdos B."/>
            <person name="Quilez J."/>
            <person name="Marques-Bonet T."/>
            <person name="Raney B.J."/>
            <person name="Ingham P.W."/>
            <person name="Tay A."/>
            <person name="Hillier L.W."/>
            <person name="Minx P."/>
            <person name="Boehm T."/>
            <person name="Wilson R.K."/>
            <person name="Brenner S."/>
            <person name="Warren W.C."/>
        </authorList>
    </citation>
    <scope>NUCLEOTIDE SEQUENCE [LARGE SCALE GENOMIC DNA]</scope>
</reference>
<reference evidence="6" key="2">
    <citation type="journal article" date="2007" name="PLoS Biol.">
        <title>Survey sequencing and comparative analysis of the elephant shark (Callorhinchus milii) genome.</title>
        <authorList>
            <person name="Venkatesh B."/>
            <person name="Kirkness E.F."/>
            <person name="Loh Y.H."/>
            <person name="Halpern A.L."/>
            <person name="Lee A.P."/>
            <person name="Johnson J."/>
            <person name="Dandona N."/>
            <person name="Viswanathan L.D."/>
            <person name="Tay A."/>
            <person name="Venter J.C."/>
            <person name="Strausberg R.L."/>
            <person name="Brenner S."/>
        </authorList>
    </citation>
    <scope>NUCLEOTIDE SEQUENCE [LARGE SCALE GENOMIC DNA]</scope>
</reference>
<protein>
    <submittedName>
        <fullName evidence="5">Ran GTPase activating protein 1b</fullName>
    </submittedName>
</protein>
<keyword evidence="6" id="KW-1185">Reference proteome</keyword>
<dbReference type="PANTHER" id="PTHR24113">
    <property type="entry name" value="RAN GTPASE-ACTIVATING PROTEIN 1"/>
    <property type="match status" value="1"/>
</dbReference>
<dbReference type="CDD" id="cd00116">
    <property type="entry name" value="LRR_RI"/>
    <property type="match status" value="1"/>
</dbReference>
<dbReference type="GO" id="GO:0031267">
    <property type="term" value="F:small GTPase binding"/>
    <property type="evidence" value="ECO:0007669"/>
    <property type="project" value="TreeGrafter"/>
</dbReference>
<dbReference type="AlphaFoldDB" id="A0A4W3H4L0"/>
<dbReference type="Pfam" id="PF07834">
    <property type="entry name" value="RanGAP1_C"/>
    <property type="match status" value="1"/>
</dbReference>
<dbReference type="InterPro" id="IPR001611">
    <property type="entry name" value="Leu-rich_rpt"/>
</dbReference>
<dbReference type="GO" id="GO:0048471">
    <property type="term" value="C:perinuclear region of cytoplasm"/>
    <property type="evidence" value="ECO:0007669"/>
    <property type="project" value="TreeGrafter"/>
</dbReference>
<dbReference type="SUPFAM" id="SSF52047">
    <property type="entry name" value="RNI-like"/>
    <property type="match status" value="1"/>
</dbReference>
<dbReference type="Ensembl" id="ENSCMIT00000010921.1">
    <property type="protein sequence ID" value="ENSCMIP00000010646.1"/>
    <property type="gene ID" value="ENSCMIG00000005602.1"/>
</dbReference>
<dbReference type="InterPro" id="IPR009109">
    <property type="entry name" value="Ran_GTPase_activating_1_C"/>
</dbReference>
<dbReference type="Gene3D" id="1.25.40.200">
    <property type="entry name" value="Ran-GTPase activating protein 1, C-terminal domain"/>
    <property type="match status" value="1"/>
</dbReference>
<evidence type="ECO:0000313" key="5">
    <source>
        <dbReference type="Ensembl" id="ENSCMIP00000010646.1"/>
    </source>
</evidence>
<dbReference type="PANTHER" id="PTHR24113:SF12">
    <property type="entry name" value="RAN GTPASE-ACTIVATING PROTEIN 1"/>
    <property type="match status" value="1"/>
</dbReference>
<dbReference type="GeneTree" id="ENSGT00440000039203"/>
<dbReference type="SMART" id="SM00368">
    <property type="entry name" value="LRR_RI"/>
    <property type="match status" value="7"/>
</dbReference>
<organism evidence="5 6">
    <name type="scientific">Callorhinchus milii</name>
    <name type="common">Ghost shark</name>
    <dbReference type="NCBI Taxonomy" id="7868"/>
    <lineage>
        <taxon>Eukaryota</taxon>
        <taxon>Metazoa</taxon>
        <taxon>Chordata</taxon>
        <taxon>Craniata</taxon>
        <taxon>Vertebrata</taxon>
        <taxon>Chondrichthyes</taxon>
        <taxon>Holocephali</taxon>
        <taxon>Chimaeriformes</taxon>
        <taxon>Callorhinchidae</taxon>
        <taxon>Callorhinchus</taxon>
    </lineage>
</organism>
<dbReference type="InterPro" id="IPR032675">
    <property type="entry name" value="LRR_dom_sf"/>
</dbReference>